<dbReference type="GO" id="GO:0016757">
    <property type="term" value="F:glycosyltransferase activity"/>
    <property type="evidence" value="ECO:0007669"/>
    <property type="project" value="UniProtKB-KW"/>
</dbReference>
<dbReference type="RefSeq" id="WP_367887038.1">
    <property type="nucleotide sequence ID" value="NZ_CP130612.1"/>
</dbReference>
<dbReference type="Pfam" id="PF00156">
    <property type="entry name" value="Pribosyltran"/>
    <property type="match status" value="1"/>
</dbReference>
<dbReference type="PANTHER" id="PTHR43363:SF1">
    <property type="entry name" value="HYPOXANTHINE-GUANINE PHOSPHORIBOSYLTRANSFERASE"/>
    <property type="match status" value="1"/>
</dbReference>
<dbReference type="SUPFAM" id="SSF53271">
    <property type="entry name" value="PRTase-like"/>
    <property type="match status" value="1"/>
</dbReference>
<feature type="domain" description="Phosphoribosyltransferase" evidence="4">
    <location>
        <begin position="15"/>
        <end position="134"/>
    </location>
</feature>
<proteinExistence type="predicted"/>
<dbReference type="EMBL" id="CP130612">
    <property type="protein sequence ID" value="WKW11339.1"/>
    <property type="molecule type" value="Genomic_DNA"/>
</dbReference>
<keyword evidence="1 5" id="KW-0328">Glycosyltransferase</keyword>
<organism evidence="5">
    <name type="scientific">Pseudogemmatithrix spongiicola</name>
    <dbReference type="NCBI Taxonomy" id="3062599"/>
    <lineage>
        <taxon>Bacteria</taxon>
        <taxon>Pseudomonadati</taxon>
        <taxon>Gemmatimonadota</taxon>
        <taxon>Gemmatimonadia</taxon>
        <taxon>Gemmatimonadales</taxon>
        <taxon>Gemmatimonadaceae</taxon>
        <taxon>Pseudogemmatithrix</taxon>
    </lineage>
</organism>
<accession>A0AA49Q438</accession>
<dbReference type="InterPro" id="IPR029057">
    <property type="entry name" value="PRTase-like"/>
</dbReference>
<keyword evidence="3" id="KW-1133">Transmembrane helix</keyword>
<keyword evidence="3" id="KW-0812">Transmembrane</keyword>
<protein>
    <submittedName>
        <fullName evidence="5">Phosphoribosyltransferase family protein</fullName>
    </submittedName>
</protein>
<name>A0AA49Q438_9BACT</name>
<feature type="transmembrane region" description="Helical" evidence="3">
    <location>
        <begin position="38"/>
        <end position="57"/>
    </location>
</feature>
<evidence type="ECO:0000259" key="4">
    <source>
        <dbReference type="Pfam" id="PF00156"/>
    </source>
</evidence>
<evidence type="ECO:0000256" key="2">
    <source>
        <dbReference type="ARBA" id="ARBA00022679"/>
    </source>
</evidence>
<gene>
    <name evidence="5" type="ORF">Strain138_000581</name>
    <name evidence="6" type="ORF">Strain318_000581</name>
</gene>
<dbReference type="Proteomes" id="UP001229955">
    <property type="component" value="Chromosome"/>
</dbReference>
<dbReference type="InterPro" id="IPR000836">
    <property type="entry name" value="PRTase_dom"/>
</dbReference>
<reference evidence="5" key="1">
    <citation type="submission" date="2023-07" db="EMBL/GenBank/DDBJ databases">
        <authorList>
            <person name="Haufschild T."/>
            <person name="Kallscheuer N."/>
            <person name="Hammer J."/>
            <person name="Kohn T."/>
            <person name="Kabuu M."/>
            <person name="Jogler M."/>
            <person name="Wohfarth N."/>
            <person name="Heuer A."/>
            <person name="Rohde M."/>
            <person name="van Teeseling M.C.F."/>
            <person name="Jogler C."/>
        </authorList>
    </citation>
    <scope>NUCLEOTIDE SEQUENCE</scope>
    <source>
        <strain evidence="5">Strain 138</strain>
        <strain evidence="6">Strain 318</strain>
    </source>
</reference>
<dbReference type="PANTHER" id="PTHR43363">
    <property type="entry name" value="HYPOXANTHINE PHOSPHORIBOSYLTRANSFERASE"/>
    <property type="match status" value="1"/>
</dbReference>
<dbReference type="KEGG" id="pspc:Strain318_000581"/>
<accession>A0AA49Q718</accession>
<evidence type="ECO:0000313" key="5">
    <source>
        <dbReference type="EMBL" id="WKW11339.1"/>
    </source>
</evidence>
<evidence type="ECO:0000256" key="3">
    <source>
        <dbReference type="SAM" id="Phobius"/>
    </source>
</evidence>
<keyword evidence="2" id="KW-0808">Transferase</keyword>
<evidence type="ECO:0000313" key="7">
    <source>
        <dbReference type="Proteomes" id="UP001229955"/>
    </source>
</evidence>
<dbReference type="EMBL" id="CP130613">
    <property type="protein sequence ID" value="WKW14249.1"/>
    <property type="molecule type" value="Genomic_DNA"/>
</dbReference>
<dbReference type="Gene3D" id="3.40.50.2020">
    <property type="match status" value="1"/>
</dbReference>
<evidence type="ECO:0000256" key="1">
    <source>
        <dbReference type="ARBA" id="ARBA00022676"/>
    </source>
</evidence>
<dbReference type="AlphaFoldDB" id="A0AA49Q438"/>
<sequence>MPARRTAPKETFHVDWPLFGELSRALALKVSKSFDPDLVVGIATAGVVPGAVVAAMLDRPFHSMIVSRRYSAKTVRETPAVLSAAPADVIGKRALIVDETCDGGDTMRLAIAALVNAGAKEVRTAVSFRTGTYEPDFAALETEARIVLPWDREQIVNGVLVPNPKYDGML</sequence>
<keyword evidence="3" id="KW-0472">Membrane</keyword>
<keyword evidence="7" id="KW-1185">Reference proteome</keyword>
<evidence type="ECO:0000313" key="6">
    <source>
        <dbReference type="EMBL" id="WKW14249.1"/>
    </source>
</evidence>
<dbReference type="CDD" id="cd06223">
    <property type="entry name" value="PRTases_typeI"/>
    <property type="match status" value="1"/>
</dbReference>